<accession>W7HVV3</accession>
<feature type="region of interest" description="Disordered" evidence="1">
    <location>
        <begin position="30"/>
        <end position="49"/>
    </location>
</feature>
<organism evidence="2 3">
    <name type="scientific">Drechslerella stenobrocha 248</name>
    <dbReference type="NCBI Taxonomy" id="1043628"/>
    <lineage>
        <taxon>Eukaryota</taxon>
        <taxon>Fungi</taxon>
        <taxon>Dikarya</taxon>
        <taxon>Ascomycota</taxon>
        <taxon>Pezizomycotina</taxon>
        <taxon>Orbiliomycetes</taxon>
        <taxon>Orbiliales</taxon>
        <taxon>Orbiliaceae</taxon>
        <taxon>Drechslerella</taxon>
    </lineage>
</organism>
<keyword evidence="3" id="KW-1185">Reference proteome</keyword>
<evidence type="ECO:0000313" key="2">
    <source>
        <dbReference type="EMBL" id="EWC47654.1"/>
    </source>
</evidence>
<proteinExistence type="predicted"/>
<feature type="compositionally biased region" description="Low complexity" evidence="1">
    <location>
        <begin position="90"/>
        <end position="103"/>
    </location>
</feature>
<feature type="compositionally biased region" description="Low complexity" evidence="1">
    <location>
        <begin position="30"/>
        <end position="43"/>
    </location>
</feature>
<dbReference type="EMBL" id="KI966409">
    <property type="protein sequence ID" value="EWC47654.1"/>
    <property type="molecule type" value="Genomic_DNA"/>
</dbReference>
<feature type="region of interest" description="Disordered" evidence="1">
    <location>
        <begin position="90"/>
        <end position="129"/>
    </location>
</feature>
<gene>
    <name evidence="2" type="ORF">DRE_03274</name>
</gene>
<evidence type="ECO:0000256" key="1">
    <source>
        <dbReference type="SAM" id="MobiDB-lite"/>
    </source>
</evidence>
<dbReference type="Proteomes" id="UP000024837">
    <property type="component" value="Unassembled WGS sequence"/>
</dbReference>
<reference evidence="2 3" key="1">
    <citation type="submission" date="2013-05" db="EMBL/GenBank/DDBJ databases">
        <title>Drechslerella stenobrocha genome reveals carnivorous origination and mechanical trapping mechanism of predatory fungi.</title>
        <authorList>
            <person name="Liu X."/>
            <person name="Zhang W."/>
            <person name="Liu K."/>
        </authorList>
    </citation>
    <scope>NUCLEOTIDE SEQUENCE [LARGE SCALE GENOMIC DNA]</scope>
    <source>
        <strain evidence="2 3">248</strain>
    </source>
</reference>
<evidence type="ECO:0000313" key="3">
    <source>
        <dbReference type="Proteomes" id="UP000024837"/>
    </source>
</evidence>
<protein>
    <submittedName>
        <fullName evidence="2">Uncharacterized protein</fullName>
    </submittedName>
</protein>
<name>W7HVV3_9PEZI</name>
<sequence>MEVIGGGCQCQCQTGGVPQRAASDGGFSVAGSRAGAASGPGQAVTTQTSGAKIAGGEVQLSDGEVQISGGETQVSGGGELQAQTGVVEAQAGGSEAQASSSGGIQTSGGEAQAGGETQTNGGEAQAGETAVAFATGGRFSLRADGNLDEDKDAAFAAAVKSGSGCEYGPWKRNETGNGWECSVGNHTCTDEEVEEILKANAGG</sequence>
<dbReference type="HOGENOM" id="CLU_1348906_0_0_1"/>
<dbReference type="AlphaFoldDB" id="W7HVV3"/>